<keyword evidence="2" id="KW-0472">Membrane</keyword>
<keyword evidence="2" id="KW-0812">Transmembrane</keyword>
<name>A0AAV5VRZ3_9BILA</name>
<feature type="region of interest" description="Disordered" evidence="1">
    <location>
        <begin position="64"/>
        <end position="88"/>
    </location>
</feature>
<protein>
    <submittedName>
        <fullName evidence="3">Uncharacterized protein</fullName>
    </submittedName>
</protein>
<evidence type="ECO:0000313" key="4">
    <source>
        <dbReference type="Proteomes" id="UP001432322"/>
    </source>
</evidence>
<dbReference type="EMBL" id="BTSY01000004">
    <property type="protein sequence ID" value="GMT22211.1"/>
    <property type="molecule type" value="Genomic_DNA"/>
</dbReference>
<evidence type="ECO:0000256" key="2">
    <source>
        <dbReference type="SAM" id="Phobius"/>
    </source>
</evidence>
<gene>
    <name evidence="3" type="ORF">PFISCL1PPCAC_13508</name>
</gene>
<keyword evidence="2" id="KW-1133">Transmembrane helix</keyword>
<accession>A0AAV5VRZ3</accession>
<feature type="compositionally biased region" description="Low complexity" evidence="1">
    <location>
        <begin position="66"/>
        <end position="78"/>
    </location>
</feature>
<comment type="caution">
    <text evidence="3">The sequence shown here is derived from an EMBL/GenBank/DDBJ whole genome shotgun (WGS) entry which is preliminary data.</text>
</comment>
<feature type="transmembrane region" description="Helical" evidence="2">
    <location>
        <begin position="16"/>
        <end position="41"/>
    </location>
</feature>
<organism evidence="3 4">
    <name type="scientific">Pristionchus fissidentatus</name>
    <dbReference type="NCBI Taxonomy" id="1538716"/>
    <lineage>
        <taxon>Eukaryota</taxon>
        <taxon>Metazoa</taxon>
        <taxon>Ecdysozoa</taxon>
        <taxon>Nematoda</taxon>
        <taxon>Chromadorea</taxon>
        <taxon>Rhabditida</taxon>
        <taxon>Rhabditina</taxon>
        <taxon>Diplogasteromorpha</taxon>
        <taxon>Diplogasteroidea</taxon>
        <taxon>Neodiplogasteridae</taxon>
        <taxon>Pristionchus</taxon>
    </lineage>
</organism>
<reference evidence="3" key="1">
    <citation type="submission" date="2023-10" db="EMBL/GenBank/DDBJ databases">
        <title>Genome assembly of Pristionchus species.</title>
        <authorList>
            <person name="Yoshida K."/>
            <person name="Sommer R.J."/>
        </authorList>
    </citation>
    <scope>NUCLEOTIDE SEQUENCE</scope>
    <source>
        <strain evidence="3">RS5133</strain>
    </source>
</reference>
<dbReference type="AlphaFoldDB" id="A0AAV5VRZ3"/>
<proteinExistence type="predicted"/>
<evidence type="ECO:0000313" key="3">
    <source>
        <dbReference type="EMBL" id="GMT22211.1"/>
    </source>
</evidence>
<evidence type="ECO:0000256" key="1">
    <source>
        <dbReference type="SAM" id="MobiDB-lite"/>
    </source>
</evidence>
<keyword evidence="4" id="KW-1185">Reference proteome</keyword>
<dbReference type="Proteomes" id="UP001432322">
    <property type="component" value="Unassembled WGS sequence"/>
</dbReference>
<sequence length="131" mass="13879">MTTTATTTTMGTTITITMIIMITIIIIIIMTMTITTIITIITTTGRTTAAEVVAGAMEADGGVDGTGSSTSAVGTMTTRGGSGVRTATGPGGPRCCRGFLENEQSRTRGRRWLCQHLFAHSNKYILPPRMY</sequence>